<comment type="subcellular location">
    <subcellularLocation>
        <location evidence="1">Cell membrane</location>
        <topology evidence="1">Multi-pass membrane protein</topology>
    </subcellularLocation>
</comment>
<gene>
    <name evidence="18" type="ORF">G5C60_02620</name>
</gene>
<dbReference type="InterPro" id="IPR005471">
    <property type="entry name" value="Tscrpt_reg_IclR_N"/>
</dbReference>
<evidence type="ECO:0000259" key="15">
    <source>
        <dbReference type="PROSITE" id="PS50156"/>
    </source>
</evidence>
<sequence length="615" mass="65030">MATVLYHLGRAAFRWRWFVTLLWVAVLGAAGFAASKAPAVADEGFTMHGSQVASAVDPFQAKAMSRDGTTAYATVSFKAGADDLTDASKKHLERAIDGARDAGLPVEVGGDTLATQPSAGGAVKVIGIAVATVVLLITFGSLAAAGLPLLTATLGVGVSVAGVIAASEAFGLSESTGTLATMLGLACGIDYALFVVSRYREECAKGHTPREATGLAAGTAGSAVVFAGLTVVIALAGQSVVGIPLLTKMGLAAAATVLVAVLVCLTLVPAVLGFTDPAMRTLYRDWADIARAVVARLRGEAARRPDDPRLALLVGELSVRDEDFRRWWADDRVTEKWTGAQHLHHPTVGDLTLRWDALTGTADRDQQLVVWTAEPGTPSHDALRLLVLWTVQSVQRAFDLLERIATHPEGARLSKLADGAGLNRSTAHNLLASLEGLGYITQDKKGAAYRLTGKLNRLLRLDAEAEHALRARIRPVLQKVSQASGESTFLAFATGTDYLCVDAVQSDQPLHLAIRPGERKPLIGEALGHALLTANADLAHLVRADDPDRWERHAQEIADAKHRGFALDLDSQQAGISCVAVAVTPRAAIAVAGPTNRLPEPPLITSRMSWYENRS</sequence>
<evidence type="ECO:0000256" key="2">
    <source>
        <dbReference type="ARBA" id="ARBA00010157"/>
    </source>
</evidence>
<keyword evidence="11" id="KW-0804">Transcription</keyword>
<feature type="transmembrane region" description="Helical" evidence="14">
    <location>
        <begin position="215"/>
        <end position="237"/>
    </location>
</feature>
<evidence type="ECO:0000256" key="1">
    <source>
        <dbReference type="ARBA" id="ARBA00004651"/>
    </source>
</evidence>
<comment type="function">
    <text evidence="12">May be an activator protein for the gylABX operon.</text>
</comment>
<evidence type="ECO:0000256" key="11">
    <source>
        <dbReference type="ARBA" id="ARBA00023163"/>
    </source>
</evidence>
<dbReference type="AlphaFoldDB" id="A0A6G4UXZ4"/>
<dbReference type="PANTHER" id="PTHR33406:SF11">
    <property type="entry name" value="MEMBRANE PROTEIN SCO6666-RELATED"/>
    <property type="match status" value="1"/>
</dbReference>
<feature type="transmembrane region" description="Helical" evidence="14">
    <location>
        <begin position="121"/>
        <end position="142"/>
    </location>
</feature>
<feature type="domain" description="SSD" evidence="15">
    <location>
        <begin position="142"/>
        <end position="274"/>
    </location>
</feature>
<dbReference type="SUPFAM" id="SSF46785">
    <property type="entry name" value="Winged helix' DNA-binding domain"/>
    <property type="match status" value="1"/>
</dbReference>
<dbReference type="InterPro" id="IPR004869">
    <property type="entry name" value="MMPL_dom"/>
</dbReference>
<dbReference type="Gene3D" id="1.20.1640.10">
    <property type="entry name" value="Multidrug efflux transporter AcrB transmembrane domain"/>
    <property type="match status" value="1"/>
</dbReference>
<dbReference type="PROSITE" id="PS50156">
    <property type="entry name" value="SSD"/>
    <property type="match status" value="1"/>
</dbReference>
<dbReference type="InterPro" id="IPR050545">
    <property type="entry name" value="Mycobact_MmpL"/>
</dbReference>
<evidence type="ECO:0000256" key="3">
    <source>
        <dbReference type="ARBA" id="ARBA00022475"/>
    </source>
</evidence>
<evidence type="ECO:0000256" key="8">
    <source>
        <dbReference type="ARBA" id="ARBA00023125"/>
    </source>
</evidence>
<dbReference type="InterPro" id="IPR014757">
    <property type="entry name" value="Tscrpt_reg_IclR_C"/>
</dbReference>
<dbReference type="PANTHER" id="PTHR33406">
    <property type="entry name" value="MEMBRANE PROTEIN MJ1562-RELATED"/>
    <property type="match status" value="1"/>
</dbReference>
<evidence type="ECO:0000256" key="12">
    <source>
        <dbReference type="ARBA" id="ARBA00058938"/>
    </source>
</evidence>
<dbReference type="Gene3D" id="1.10.10.10">
    <property type="entry name" value="Winged helix-like DNA-binding domain superfamily/Winged helix DNA-binding domain"/>
    <property type="match status" value="1"/>
</dbReference>
<dbReference type="Proteomes" id="UP000472335">
    <property type="component" value="Unassembled WGS sequence"/>
</dbReference>
<keyword evidence="9 14" id="KW-0472">Membrane</keyword>
<dbReference type="RefSeq" id="WP_165254519.1">
    <property type="nucleotide sequence ID" value="NZ_JAAKZY010000005.1"/>
</dbReference>
<dbReference type="InterPro" id="IPR036390">
    <property type="entry name" value="WH_DNA-bd_sf"/>
</dbReference>
<dbReference type="SUPFAM" id="SSF82866">
    <property type="entry name" value="Multidrug efflux transporter AcrB transmembrane domain"/>
    <property type="match status" value="1"/>
</dbReference>
<dbReference type="InterPro" id="IPR036388">
    <property type="entry name" value="WH-like_DNA-bd_sf"/>
</dbReference>
<keyword evidence="19" id="KW-1185">Reference proteome</keyword>
<keyword evidence="3" id="KW-1003">Cell membrane</keyword>
<evidence type="ECO:0000256" key="6">
    <source>
        <dbReference type="ARBA" id="ARBA00022989"/>
    </source>
</evidence>
<dbReference type="GO" id="GO:0003677">
    <property type="term" value="F:DNA binding"/>
    <property type="evidence" value="ECO:0007669"/>
    <property type="project" value="UniProtKB-KW"/>
</dbReference>
<comment type="caution">
    <text evidence="18">The sequence shown here is derived from an EMBL/GenBank/DDBJ whole genome shotgun (WGS) entry which is preliminary data.</text>
</comment>
<dbReference type="Gene3D" id="3.30.450.180">
    <property type="match status" value="1"/>
</dbReference>
<protein>
    <recommendedName>
        <fullName evidence="13">Glycerol operon regulatory protein</fullName>
    </recommendedName>
</protein>
<evidence type="ECO:0000256" key="13">
    <source>
        <dbReference type="ARBA" id="ARBA00070406"/>
    </source>
</evidence>
<evidence type="ECO:0000313" key="19">
    <source>
        <dbReference type="Proteomes" id="UP000472335"/>
    </source>
</evidence>
<dbReference type="EMBL" id="JAAKZY010000005">
    <property type="protein sequence ID" value="NGO06596.1"/>
    <property type="molecule type" value="Genomic_DNA"/>
</dbReference>
<keyword evidence="6 14" id="KW-1133">Transmembrane helix</keyword>
<evidence type="ECO:0000259" key="16">
    <source>
        <dbReference type="PROSITE" id="PS51077"/>
    </source>
</evidence>
<evidence type="ECO:0000259" key="17">
    <source>
        <dbReference type="PROSITE" id="PS51078"/>
    </source>
</evidence>
<keyword evidence="8" id="KW-0238">DNA-binding</keyword>
<dbReference type="PROSITE" id="PS51077">
    <property type="entry name" value="HTH_ICLR"/>
    <property type="match status" value="1"/>
</dbReference>
<evidence type="ECO:0000256" key="10">
    <source>
        <dbReference type="ARBA" id="ARBA00023159"/>
    </source>
</evidence>
<feature type="transmembrane region" description="Helical" evidence="14">
    <location>
        <begin position="176"/>
        <end position="194"/>
    </location>
</feature>
<dbReference type="Pfam" id="PF03176">
    <property type="entry name" value="MMPL"/>
    <property type="match status" value="1"/>
</dbReference>
<feature type="transmembrane region" description="Helical" evidence="14">
    <location>
        <begin position="149"/>
        <end position="170"/>
    </location>
</feature>
<dbReference type="InterPro" id="IPR000731">
    <property type="entry name" value="SSD"/>
</dbReference>
<dbReference type="GO" id="GO:0006071">
    <property type="term" value="P:glycerol metabolic process"/>
    <property type="evidence" value="ECO:0007669"/>
    <property type="project" value="UniProtKB-KW"/>
</dbReference>
<keyword evidence="5" id="KW-0319">Glycerol metabolism</keyword>
<evidence type="ECO:0000256" key="14">
    <source>
        <dbReference type="SAM" id="Phobius"/>
    </source>
</evidence>
<dbReference type="SUPFAM" id="SSF55781">
    <property type="entry name" value="GAF domain-like"/>
    <property type="match status" value="1"/>
</dbReference>
<dbReference type="GO" id="GO:0006355">
    <property type="term" value="P:regulation of DNA-templated transcription"/>
    <property type="evidence" value="ECO:0007669"/>
    <property type="project" value="InterPro"/>
</dbReference>
<dbReference type="Gene3D" id="3.30.450.40">
    <property type="match status" value="1"/>
</dbReference>
<proteinExistence type="inferred from homology"/>
<dbReference type="GO" id="GO:0005886">
    <property type="term" value="C:plasma membrane"/>
    <property type="evidence" value="ECO:0007669"/>
    <property type="project" value="UniProtKB-SubCell"/>
</dbReference>
<dbReference type="Pfam" id="PF09339">
    <property type="entry name" value="HTH_IclR"/>
    <property type="match status" value="1"/>
</dbReference>
<evidence type="ECO:0000313" key="18">
    <source>
        <dbReference type="EMBL" id="NGO06596.1"/>
    </source>
</evidence>
<keyword evidence="10" id="KW-0010">Activator</keyword>
<dbReference type="Pfam" id="PF01614">
    <property type="entry name" value="IclR_C"/>
    <property type="match status" value="1"/>
</dbReference>
<feature type="domain" description="IclR-ED" evidence="17">
    <location>
        <begin position="457"/>
        <end position="615"/>
    </location>
</feature>
<evidence type="ECO:0000256" key="5">
    <source>
        <dbReference type="ARBA" id="ARBA00022798"/>
    </source>
</evidence>
<reference evidence="18 19" key="1">
    <citation type="submission" date="2020-02" db="EMBL/GenBank/DDBJ databases">
        <title>Whole-genome analyses of novel actinobacteria.</title>
        <authorList>
            <person name="Sahin N."/>
            <person name="Gencbay T."/>
        </authorList>
    </citation>
    <scope>NUCLEOTIDE SEQUENCE [LARGE SCALE GENOMIC DNA]</scope>
    <source>
        <strain evidence="18 19">HC44</strain>
    </source>
</reference>
<feature type="transmembrane region" description="Helical" evidence="14">
    <location>
        <begin position="249"/>
        <end position="274"/>
    </location>
</feature>
<comment type="similarity">
    <text evidence="2">Belongs to the resistance-nodulation-cell division (RND) (TC 2.A.6) family. MmpL subfamily.</text>
</comment>
<organism evidence="18 19">
    <name type="scientific">Streptomyces scabichelini</name>
    <dbReference type="NCBI Taxonomy" id="2711217"/>
    <lineage>
        <taxon>Bacteria</taxon>
        <taxon>Bacillati</taxon>
        <taxon>Actinomycetota</taxon>
        <taxon>Actinomycetes</taxon>
        <taxon>Kitasatosporales</taxon>
        <taxon>Streptomycetaceae</taxon>
        <taxon>Streptomyces</taxon>
    </lineage>
</organism>
<dbReference type="SMART" id="SM00346">
    <property type="entry name" value="HTH_ICLR"/>
    <property type="match status" value="1"/>
</dbReference>
<evidence type="ECO:0000256" key="4">
    <source>
        <dbReference type="ARBA" id="ARBA00022692"/>
    </source>
</evidence>
<dbReference type="PROSITE" id="PS51078">
    <property type="entry name" value="ICLR_ED"/>
    <property type="match status" value="1"/>
</dbReference>
<evidence type="ECO:0000256" key="7">
    <source>
        <dbReference type="ARBA" id="ARBA00023015"/>
    </source>
</evidence>
<accession>A0A6G4UXZ4</accession>
<keyword evidence="4 14" id="KW-0812">Transmembrane</keyword>
<evidence type="ECO:0000256" key="9">
    <source>
        <dbReference type="ARBA" id="ARBA00023136"/>
    </source>
</evidence>
<feature type="domain" description="HTH iclR-type" evidence="16">
    <location>
        <begin position="391"/>
        <end position="453"/>
    </location>
</feature>
<keyword evidence="7" id="KW-0805">Transcription regulation</keyword>
<dbReference type="FunFam" id="1.10.10.10:FF:000056">
    <property type="entry name" value="IclR family transcriptional regulator"/>
    <property type="match status" value="1"/>
</dbReference>
<name>A0A6G4UXZ4_9ACTN</name>
<dbReference type="InterPro" id="IPR029016">
    <property type="entry name" value="GAF-like_dom_sf"/>
</dbReference>